<proteinExistence type="predicted"/>
<feature type="domain" description="GIPC GH2" evidence="1">
    <location>
        <begin position="2"/>
        <end position="61"/>
    </location>
</feature>
<comment type="caution">
    <text evidence="2">The sequence shown here is derived from an EMBL/GenBank/DDBJ whole genome shotgun (WGS) entry which is preliminary data.</text>
</comment>
<protein>
    <recommendedName>
        <fullName evidence="1">GIPC GH2 domain-containing protein</fullName>
    </recommendedName>
</protein>
<dbReference type="PANTHER" id="PTHR12259">
    <property type="entry name" value="RGS-GAIP INTERACTING PROTEIN GIPC"/>
    <property type="match status" value="1"/>
</dbReference>
<evidence type="ECO:0000259" key="1">
    <source>
        <dbReference type="Pfam" id="PF25082"/>
    </source>
</evidence>
<dbReference type="AlphaFoldDB" id="A0A4V6A3F6"/>
<organism evidence="2 3">
    <name type="scientific">Steinernema carpocapsae</name>
    <name type="common">Entomopathogenic nematode</name>
    <dbReference type="NCBI Taxonomy" id="34508"/>
    <lineage>
        <taxon>Eukaryota</taxon>
        <taxon>Metazoa</taxon>
        <taxon>Ecdysozoa</taxon>
        <taxon>Nematoda</taxon>
        <taxon>Chromadorea</taxon>
        <taxon>Rhabditida</taxon>
        <taxon>Tylenchina</taxon>
        <taxon>Panagrolaimomorpha</taxon>
        <taxon>Strongyloidoidea</taxon>
        <taxon>Steinernematidae</taxon>
        <taxon>Steinernema</taxon>
    </lineage>
</organism>
<keyword evidence="3" id="KW-1185">Reference proteome</keyword>
<reference evidence="2 3" key="2">
    <citation type="journal article" date="2019" name="G3 (Bethesda)">
        <title>Hybrid Assembly of the Genome of the Entomopathogenic Nematode Steinernema carpocapsae Identifies the X-Chromosome.</title>
        <authorList>
            <person name="Serra L."/>
            <person name="Macchietto M."/>
            <person name="Macias-Munoz A."/>
            <person name="McGill C.J."/>
            <person name="Rodriguez I.M."/>
            <person name="Rodriguez B."/>
            <person name="Murad R."/>
            <person name="Mortazavi A."/>
        </authorList>
    </citation>
    <scope>NUCLEOTIDE SEQUENCE [LARGE SCALE GENOMIC DNA]</scope>
    <source>
        <strain evidence="2 3">ALL</strain>
    </source>
</reference>
<sequence length="79" mass="8962">MNAVFDEYLGLHDDDLALTVWEIGSTCRGFVDMENKLRESSVGVFGFPDELVFDMWGIVQDFKKKLEVEGRQIEPSGGF</sequence>
<dbReference type="InterPro" id="IPR055349">
    <property type="entry name" value="GH2_GIPC"/>
</dbReference>
<evidence type="ECO:0000313" key="2">
    <source>
        <dbReference type="EMBL" id="TKR82435.1"/>
    </source>
</evidence>
<dbReference type="Pfam" id="PF25082">
    <property type="entry name" value="GIPC1_GH2"/>
    <property type="match status" value="1"/>
</dbReference>
<dbReference type="PANTHER" id="PTHR12259:SF1">
    <property type="entry name" value="GH21964P"/>
    <property type="match status" value="1"/>
</dbReference>
<accession>A0A4V6A3F6</accession>
<dbReference type="InterPro" id="IPR017379">
    <property type="entry name" value="GIPC1/2/3"/>
</dbReference>
<dbReference type="Proteomes" id="UP000298663">
    <property type="component" value="Unassembled WGS sequence"/>
</dbReference>
<name>A0A4V6A3F6_STECR</name>
<dbReference type="OrthoDB" id="6509831at2759"/>
<evidence type="ECO:0000313" key="3">
    <source>
        <dbReference type="Proteomes" id="UP000298663"/>
    </source>
</evidence>
<gene>
    <name evidence="2" type="ORF">L596_016161</name>
</gene>
<reference evidence="2 3" key="1">
    <citation type="journal article" date="2015" name="Genome Biol.">
        <title>Comparative genomics of Steinernema reveals deeply conserved gene regulatory networks.</title>
        <authorList>
            <person name="Dillman A.R."/>
            <person name="Macchietto M."/>
            <person name="Porter C.F."/>
            <person name="Rogers A."/>
            <person name="Williams B."/>
            <person name="Antoshechkin I."/>
            <person name="Lee M.M."/>
            <person name="Goodwin Z."/>
            <person name="Lu X."/>
            <person name="Lewis E.E."/>
            <person name="Goodrich-Blair H."/>
            <person name="Stock S.P."/>
            <person name="Adams B.J."/>
            <person name="Sternberg P.W."/>
            <person name="Mortazavi A."/>
        </authorList>
    </citation>
    <scope>NUCLEOTIDE SEQUENCE [LARGE SCALE GENOMIC DNA]</scope>
    <source>
        <strain evidence="2 3">ALL</strain>
    </source>
</reference>
<dbReference type="EMBL" id="AZBU02000004">
    <property type="protein sequence ID" value="TKR82435.1"/>
    <property type="molecule type" value="Genomic_DNA"/>
</dbReference>